<dbReference type="InterPro" id="IPR052457">
    <property type="entry name" value="Ankyrin-DD_containing_protein"/>
</dbReference>
<feature type="repeat" description="ANK" evidence="1">
    <location>
        <begin position="83"/>
        <end position="115"/>
    </location>
</feature>
<dbReference type="EMBL" id="JAGXEW010000020">
    <property type="protein sequence ID" value="KAK1160516.1"/>
    <property type="molecule type" value="Genomic_DNA"/>
</dbReference>
<evidence type="ECO:0000313" key="4">
    <source>
        <dbReference type="Proteomes" id="UP001230051"/>
    </source>
</evidence>
<dbReference type="Gene3D" id="1.25.40.20">
    <property type="entry name" value="Ankyrin repeat-containing domain"/>
    <property type="match status" value="2"/>
</dbReference>
<proteinExistence type="predicted"/>
<evidence type="ECO:0000313" key="3">
    <source>
        <dbReference type="EMBL" id="KAK1160516.1"/>
    </source>
</evidence>
<keyword evidence="4" id="KW-1185">Reference proteome</keyword>
<dbReference type="SUPFAM" id="SSF48403">
    <property type="entry name" value="Ankyrin repeat"/>
    <property type="match status" value="1"/>
</dbReference>
<feature type="region of interest" description="Disordered" evidence="2">
    <location>
        <begin position="294"/>
        <end position="323"/>
    </location>
</feature>
<dbReference type="InterPro" id="IPR002110">
    <property type="entry name" value="Ankyrin_rpt"/>
</dbReference>
<sequence length="544" mass="61262">MLRPKDLGQDSGTKTFLDAMNSGKVHLARFVLDALDGRIINSKTENGKTPLMFAISLPDPGLRMKFTRLLLEKGADVNCQEGQGRTALSLACELGHLDVVKLLVQFNADPEIQDAWGNNALMYAACSGHSQVLEFLIRAFKRLGLKLDRTNHAGHSAIQVANLFGHSQCVQALNIPAGNKCPGSEDQLLDMKSKELGEPRNPTRPPKQVLERFTKQFQDKCEDHLPTLFQKQLRVGDSTGLRKRVKAQNQSPDRKCQHQPFISHLKHVLHHKDSQDTKSGILFTAKQMQNCRLKNTRANKTLESTTDSPNEEEHKKSTDQQGALETFSFRVKTTSFTNEKVGSFVSDVHHRVKRGPQQLEQAVFSNRQDQGIRCPLIKDTDKRVIINSTPLNRAVSEQSLEYYNDSQRAVVDSLNSDDSEVSDINERLVRSGQYQERFSPPYYVRPDKLLAQREEISQEYILPRPAGISALGTRLLRRLTAPEFLRLVKEFPSDSEPGRGKMSRSETYPLSKTHQKVNNQASIDNISGVKCEFENNGANVVYYV</sequence>
<gene>
    <name evidence="3" type="primary">ANKRD63</name>
    <name evidence="3" type="ORF">AOXY_G20745</name>
</gene>
<accession>A0AAD8G0D6</accession>
<protein>
    <submittedName>
        <fullName evidence="3">Ankyrin repeat domain-containing protein 50-like</fullName>
    </submittedName>
</protein>
<dbReference type="Pfam" id="PF12796">
    <property type="entry name" value="Ank_2"/>
    <property type="match status" value="1"/>
</dbReference>
<dbReference type="PROSITE" id="PS50088">
    <property type="entry name" value="ANK_REPEAT"/>
    <property type="match status" value="2"/>
</dbReference>
<organism evidence="3 4">
    <name type="scientific">Acipenser oxyrinchus oxyrinchus</name>
    <dbReference type="NCBI Taxonomy" id="40147"/>
    <lineage>
        <taxon>Eukaryota</taxon>
        <taxon>Metazoa</taxon>
        <taxon>Chordata</taxon>
        <taxon>Craniata</taxon>
        <taxon>Vertebrata</taxon>
        <taxon>Euteleostomi</taxon>
        <taxon>Actinopterygii</taxon>
        <taxon>Chondrostei</taxon>
        <taxon>Acipenseriformes</taxon>
        <taxon>Acipenseridae</taxon>
        <taxon>Acipenser</taxon>
    </lineage>
</organism>
<dbReference type="InterPro" id="IPR036770">
    <property type="entry name" value="Ankyrin_rpt-contain_sf"/>
</dbReference>
<keyword evidence="1" id="KW-0040">ANK repeat</keyword>
<evidence type="ECO:0000256" key="1">
    <source>
        <dbReference type="PROSITE-ProRule" id="PRU00023"/>
    </source>
</evidence>
<dbReference type="PROSITE" id="PS50297">
    <property type="entry name" value="ANK_REP_REGION"/>
    <property type="match status" value="2"/>
</dbReference>
<feature type="compositionally biased region" description="Polar residues" evidence="2">
    <location>
        <begin position="505"/>
        <end position="516"/>
    </location>
</feature>
<dbReference type="SMART" id="SM00248">
    <property type="entry name" value="ANK"/>
    <property type="match status" value="3"/>
</dbReference>
<feature type="repeat" description="ANK" evidence="1">
    <location>
        <begin position="46"/>
        <end position="82"/>
    </location>
</feature>
<dbReference type="AlphaFoldDB" id="A0AAD8G0D6"/>
<reference evidence="3" key="1">
    <citation type="submission" date="2022-02" db="EMBL/GenBank/DDBJ databases">
        <title>Atlantic sturgeon de novo genome assembly.</title>
        <authorList>
            <person name="Stock M."/>
            <person name="Klopp C."/>
            <person name="Guiguen Y."/>
            <person name="Cabau C."/>
            <person name="Parinello H."/>
            <person name="Santidrian Yebra-Pimentel E."/>
            <person name="Kuhl H."/>
            <person name="Dirks R.P."/>
            <person name="Guessner J."/>
            <person name="Wuertz S."/>
            <person name="Du K."/>
            <person name="Schartl M."/>
        </authorList>
    </citation>
    <scope>NUCLEOTIDE SEQUENCE</scope>
    <source>
        <strain evidence="3">STURGEONOMICS-FGT-2020</strain>
        <tissue evidence="3">Whole blood</tissue>
    </source>
</reference>
<name>A0AAD8G0D6_ACIOX</name>
<feature type="region of interest" description="Disordered" evidence="2">
    <location>
        <begin position="492"/>
        <end position="516"/>
    </location>
</feature>
<comment type="caution">
    <text evidence="3">The sequence shown here is derived from an EMBL/GenBank/DDBJ whole genome shotgun (WGS) entry which is preliminary data.</text>
</comment>
<feature type="compositionally biased region" description="Polar residues" evidence="2">
    <location>
        <begin position="294"/>
        <end position="308"/>
    </location>
</feature>
<evidence type="ECO:0000256" key="2">
    <source>
        <dbReference type="SAM" id="MobiDB-lite"/>
    </source>
</evidence>
<dbReference type="PANTHER" id="PTHR24125:SF5">
    <property type="entry name" value="ANKYRIN REPEAT PROTEIN"/>
    <property type="match status" value="1"/>
</dbReference>
<dbReference type="PANTHER" id="PTHR24125">
    <property type="entry name" value="ANKYRIN REPEAT AND DEATH DOMAIN-CONTAINING PROTEIN"/>
    <property type="match status" value="1"/>
</dbReference>
<dbReference type="Proteomes" id="UP001230051">
    <property type="component" value="Unassembled WGS sequence"/>
</dbReference>